<keyword evidence="8" id="KW-0175">Coiled coil</keyword>
<dbReference type="VEuPathDB" id="PlasmoDB:PVVCY_0401760"/>
<feature type="coiled-coil region" evidence="8">
    <location>
        <begin position="1185"/>
        <end position="1212"/>
    </location>
</feature>
<evidence type="ECO:0000256" key="7">
    <source>
        <dbReference type="ARBA" id="ARBA00023136"/>
    </source>
</evidence>
<dbReference type="SUPFAM" id="SSF81665">
    <property type="entry name" value="Calcium ATPase, transmembrane domain M"/>
    <property type="match status" value="1"/>
</dbReference>
<dbReference type="EMBL" id="LR865425">
    <property type="protein sequence ID" value="CAD2098049.1"/>
    <property type="molecule type" value="Genomic_DNA"/>
</dbReference>
<keyword evidence="5" id="KW-1278">Translocase</keyword>
<dbReference type="InterPro" id="IPR008250">
    <property type="entry name" value="ATPase_P-typ_transduc_dom_A_sf"/>
</dbReference>
<dbReference type="Pfam" id="PF00122">
    <property type="entry name" value="E1-E2_ATPase"/>
    <property type="match status" value="1"/>
</dbReference>
<organism evidence="12 13">
    <name type="scientific">Plasmodium vinckei</name>
    <dbReference type="NCBI Taxonomy" id="5860"/>
    <lineage>
        <taxon>Eukaryota</taxon>
        <taxon>Sar</taxon>
        <taxon>Alveolata</taxon>
        <taxon>Apicomplexa</taxon>
        <taxon>Aconoidasida</taxon>
        <taxon>Haemosporida</taxon>
        <taxon>Plasmodiidae</taxon>
        <taxon>Plasmodium</taxon>
        <taxon>Plasmodium (Vinckeia)</taxon>
    </lineage>
</organism>
<keyword evidence="6 10" id="KW-1133">Transmembrane helix</keyword>
<dbReference type="VEuPathDB" id="PlasmoDB:PVLDE_0401880"/>
<dbReference type="InterPro" id="IPR023299">
    <property type="entry name" value="ATPase_P-typ_cyto_dom_N"/>
</dbReference>
<dbReference type="InterPro" id="IPR018303">
    <property type="entry name" value="ATPase_P-typ_P_site"/>
</dbReference>
<dbReference type="InterPro" id="IPR001757">
    <property type="entry name" value="P_typ_ATPase"/>
</dbReference>
<dbReference type="SFLD" id="SFLDG00002">
    <property type="entry name" value="C1.7:_P-type_atpase_like"/>
    <property type="match status" value="1"/>
</dbReference>
<feature type="compositionally biased region" description="Basic and acidic residues" evidence="9">
    <location>
        <begin position="654"/>
        <end position="803"/>
    </location>
</feature>
<sequence>MMGKKEIILNNVNKNVKKQIGVLKIDGVESITFTNKSASVIYNSNIINALEIVDTINNIGINGYFIEDEDVEGNGGSSNDIIRFTFYVNGNYNNNENVCDSQVNISPCAEDMASKACGDNYVELGGCEENEKPKNKSCCAMKNKANKSNVNEDKEFDRNGIEKTDLNLNKCANNNEPNEDSNNNYIDQGSIYKYKDSLETNSEVINICKNKYNENDINEKNDKEENNVKKGKKTYGVFNIFRNITKNKKIKSNDSIKPENKKLLDDTENIYNEDTVNPKRMNHNKAFNEYENYVNNNENIYICELRIYNMTCDSCGNKIINFLKKKNLIIDGNSFATDDKIKLKINIPENMSSYNNGIPDGIKNNSNNVKFYVNKIMSEIKDSGFNNDLIDLYKYDNVNDNNLFDITLYIYRDDIIKAYNLLVQIKGVKKVEYDIQHEYIYILYDPDVIGIRCMLELLKKKNNIDAYYDEDKEKYFRSTKNNETQASRKVIELLCCFVISIIIIILNSYQMGMGNMDTFYAYGNYKHYLKTFKFVHNLNTKHKVFNNNFFEQDNISLSQNIPFDISHKMDNNSNENVEFRKKKKHKNNEGKIKKNQQEIASNADLKKKSDKHHLNGKKDSCNHTKDFEDPISEEEKSLDHTKGKHTQDGLSEETIEKKTSKGVDKDNRKPHIKKRNDDQNKDSENDDNLKKGEQDGKNKDSENADNLKTEEQDDKSKDSENAGSLKKEEEDDKSKDSENDDSLKTEEQNDKNKDSENDGSLKTEEQEDKNKDSENADNLKTEEQDDKNKDSENTDSLKKEEQGGKNNDSENADNLKTEEQDDKNKDSENADSLKTEEHNDKNKDSENADNLKTEEQDDKNKDSENTDSLKKEEQGGKNNDSENADNLKTEEEDNKNKDSKNADSLKKEEEDDKNKDSENDDNLKTEKQDDKNKDSENADNLKEEEADEGANFLFDFTIDNKSPKNSEHNKNLKKPANSKKLPNSYARFMNKKEPKNVDNKVKLVRSDKNKNNSNEENNVNKCEEQKIYSNDKQNCEQIEKEEKPRIRKNKPRSEKAWPNALLNKLLHTFIDDKNSTGILDKKIFNVLSLRLLLIYILSSIIYLFFGYNFIINGYKNLKNNIINMNVLIFISSSFSYFYSLFLLISCIIFSIDIDGIPLYFDTAALLICILKLGFEIEHFLVQFSKKKMEDLYEKTTKHVNILEERYKVQEDNSNSNKKEKTNSSNKLIKKESSTCFGDDKNGGIGKSASNDLSNCDKNKPSKSFTLKKCLSSNTIDNGKPTDLSKDIDKICLEGKKINLNDYVINSYPVKFIQKYDLLVFYQGETILVDGIKMNDDVTVINESMISGESNGINKYKGDKIYAGSKCAEGICILYISDVTKRNYIEYVKKILDEVNSKKTDLQLYADKIASIFIPFIIILCVVIFLIWFYLTYFGYVNIRNENYFKLNRFLSCIFFSIHFSLSVLCVACPCAVGLASPLSIAISSYICSNIGIIIKNINIFEILLNCNHFIFDKTGTLTVGKPVVNKIFISNNFETFIDQLLKDRPGNNLEIDWEYGKNIKNMGAISNNEEVLGNNSNYRDGGIGFFKGLGGSKDISDVYNKIEDYEKVSSCKNGEYMEVYDMHDNDPSNLLKHCKGKNSIINSSQGKYMKDGKKCLNYLESFNCAGKDVKFYCFSTENDNEYKMRKAMRLKQNRQREGGKKNRDENDMYLNCSGKQTFLNYFMSLVNLKKYRQHNNKNINSSNKYDKSFDKSLKEHFINNSAVEFSSDDDSYSSETSSEYNLTGSCNNKKYSKSENHGNYIDSNYGNHYDNNLIDVINNIGNNNMINSSNNLSFSDEKDLKEKICNWIYLFLGLSLNVEKYSNHLYAESINSFINSYYLINNAFDVNNIKNEKNQGITGIINELSITIGTLFYCYTKYKNTYCNKMEKISEEKLNIKNFEKYLYSCDCSVHKTYQFLYNYSNSKKNESHNMIFMGIEGIIVGFFILVDDIKPQAFDLINHLKEAKKQIYVCTGDNYTNAIYISKILGIPKSNVSSNTLPMEKAQFVKKIQALNDGKVCIIGDGINDCFALKTADLGLSLCTRSNIVMDSADGCIVDNDISAIIKLFEISKKTILFNYCDIIIPILEVDSEKCMIGMCTALKAKSVLEE</sequence>
<feature type="region of interest" description="Disordered" evidence="9">
    <location>
        <begin position="602"/>
        <end position="1025"/>
    </location>
</feature>
<dbReference type="VEuPathDB" id="PlasmoDB:PVBDA_0401890"/>
<proteinExistence type="inferred from homology"/>
<dbReference type="GO" id="GO:0005524">
    <property type="term" value="F:ATP binding"/>
    <property type="evidence" value="ECO:0007669"/>
    <property type="project" value="InterPro"/>
</dbReference>
<dbReference type="InterPro" id="IPR023214">
    <property type="entry name" value="HAD_sf"/>
</dbReference>
<dbReference type="VEuPathDB" id="PlasmoDB:PVPCR_0401920"/>
<dbReference type="GO" id="GO:0055070">
    <property type="term" value="P:copper ion homeostasis"/>
    <property type="evidence" value="ECO:0007669"/>
    <property type="project" value="TreeGrafter"/>
</dbReference>
<accession>A0A6V7SI65</accession>
<reference evidence="12 13" key="1">
    <citation type="submission" date="2020-08" db="EMBL/GenBank/DDBJ databases">
        <authorList>
            <person name="Ramaprasad A."/>
        </authorList>
    </citation>
    <scope>NUCLEOTIDE SEQUENCE [LARGE SCALE GENOMIC DNA]</scope>
</reference>
<feature type="compositionally biased region" description="Low complexity" evidence="9">
    <location>
        <begin position="1011"/>
        <end position="1020"/>
    </location>
</feature>
<feature type="domain" description="P-type ATPase A" evidence="11">
    <location>
        <begin position="1303"/>
        <end position="1386"/>
    </location>
</feature>
<feature type="compositionally biased region" description="Basic and acidic residues" evidence="9">
    <location>
        <begin position="813"/>
        <end position="875"/>
    </location>
</feature>
<dbReference type="Pfam" id="PF00702">
    <property type="entry name" value="Hydrolase"/>
    <property type="match status" value="1"/>
</dbReference>
<dbReference type="GO" id="GO:0012505">
    <property type="term" value="C:endomembrane system"/>
    <property type="evidence" value="ECO:0007669"/>
    <property type="project" value="UniProtKB-SubCell"/>
</dbReference>
<evidence type="ECO:0000256" key="10">
    <source>
        <dbReference type="SAM" id="Phobius"/>
    </source>
</evidence>
<feature type="compositionally biased region" description="Basic and acidic residues" evidence="9">
    <location>
        <begin position="961"/>
        <end position="970"/>
    </location>
</feature>
<evidence type="ECO:0000256" key="5">
    <source>
        <dbReference type="ARBA" id="ARBA00022967"/>
    </source>
</evidence>
<evidence type="ECO:0000256" key="8">
    <source>
        <dbReference type="SAM" id="Coils"/>
    </source>
</evidence>
<feature type="transmembrane region" description="Helical" evidence="10">
    <location>
        <begin position="1408"/>
        <end position="1433"/>
    </location>
</feature>
<feature type="compositionally biased region" description="Basic and acidic residues" evidence="9">
    <location>
        <begin position="604"/>
        <end position="647"/>
    </location>
</feature>
<feature type="transmembrane region" description="Helical" evidence="10">
    <location>
        <begin position="1083"/>
        <end position="1105"/>
    </location>
</feature>
<dbReference type="GO" id="GO:0016020">
    <property type="term" value="C:membrane"/>
    <property type="evidence" value="ECO:0007669"/>
    <property type="project" value="InterPro"/>
</dbReference>
<dbReference type="PANTHER" id="PTHR43520:SF8">
    <property type="entry name" value="P-TYPE CU(+) TRANSPORTER"/>
    <property type="match status" value="1"/>
</dbReference>
<dbReference type="SFLD" id="SFLDS00003">
    <property type="entry name" value="Haloacid_Dehalogenase"/>
    <property type="match status" value="1"/>
</dbReference>
<name>A0A6V7SI65_PLAVN</name>
<keyword evidence="4" id="KW-0479">Metal-binding</keyword>
<dbReference type="GO" id="GO:0016887">
    <property type="term" value="F:ATP hydrolysis activity"/>
    <property type="evidence" value="ECO:0007669"/>
    <property type="project" value="InterPro"/>
</dbReference>
<dbReference type="GO" id="GO:0005507">
    <property type="term" value="F:copper ion binding"/>
    <property type="evidence" value="ECO:0007669"/>
    <property type="project" value="TreeGrafter"/>
</dbReference>
<dbReference type="PANTHER" id="PTHR43520">
    <property type="entry name" value="ATP7, ISOFORM B"/>
    <property type="match status" value="1"/>
</dbReference>
<evidence type="ECO:0000256" key="9">
    <source>
        <dbReference type="SAM" id="MobiDB-lite"/>
    </source>
</evidence>
<protein>
    <submittedName>
        <fullName evidence="12">Copper-transporting ATPase, putative</fullName>
    </submittedName>
</protein>
<dbReference type="PRINTS" id="PR00119">
    <property type="entry name" value="CATATPASE"/>
</dbReference>
<dbReference type="NCBIfam" id="TIGR01494">
    <property type="entry name" value="ATPase_P-type"/>
    <property type="match status" value="2"/>
</dbReference>
<evidence type="ECO:0000259" key="11">
    <source>
        <dbReference type="Pfam" id="PF00122"/>
    </source>
</evidence>
<dbReference type="Gene3D" id="3.40.1110.10">
    <property type="entry name" value="Calcium-transporting ATPase, cytoplasmic domain N"/>
    <property type="match status" value="1"/>
</dbReference>
<dbReference type="Proteomes" id="UP000515697">
    <property type="component" value="Chromosome PVSEL_04"/>
</dbReference>
<evidence type="ECO:0000256" key="2">
    <source>
        <dbReference type="ARBA" id="ARBA00006024"/>
    </source>
</evidence>
<dbReference type="PROSITE" id="PS00154">
    <property type="entry name" value="ATPASE_E1_E2"/>
    <property type="match status" value="1"/>
</dbReference>
<evidence type="ECO:0000313" key="13">
    <source>
        <dbReference type="Proteomes" id="UP000515697"/>
    </source>
</evidence>
<dbReference type="VEuPathDB" id="PlasmoDB:PVSEL_0401870"/>
<feature type="transmembrane region" description="Helical" evidence="10">
    <location>
        <begin position="1163"/>
        <end position="1181"/>
    </location>
</feature>
<evidence type="ECO:0000313" key="12">
    <source>
        <dbReference type="EMBL" id="CAD2098049.1"/>
    </source>
</evidence>
<evidence type="ECO:0000256" key="1">
    <source>
        <dbReference type="ARBA" id="ARBA00004127"/>
    </source>
</evidence>
<evidence type="ECO:0000256" key="4">
    <source>
        <dbReference type="ARBA" id="ARBA00022723"/>
    </source>
</evidence>
<feature type="compositionally biased region" description="Basic and acidic residues" evidence="9">
    <location>
        <begin position="885"/>
        <end position="943"/>
    </location>
</feature>
<evidence type="ECO:0000256" key="6">
    <source>
        <dbReference type="ARBA" id="ARBA00022989"/>
    </source>
</evidence>
<dbReference type="Gene3D" id="1.20.1110.10">
    <property type="entry name" value="Calcium-transporting ATPase, transmembrane domain"/>
    <property type="match status" value="1"/>
</dbReference>
<feature type="compositionally biased region" description="Basic and acidic residues" evidence="9">
    <location>
        <begin position="1033"/>
        <end position="1044"/>
    </location>
</feature>
<dbReference type="GO" id="GO:0043682">
    <property type="term" value="F:P-type divalent copper transporter activity"/>
    <property type="evidence" value="ECO:0007669"/>
    <property type="project" value="TreeGrafter"/>
</dbReference>
<dbReference type="SFLD" id="SFLDF00027">
    <property type="entry name" value="p-type_atpase"/>
    <property type="match status" value="1"/>
</dbReference>
<dbReference type="InterPro" id="IPR059000">
    <property type="entry name" value="ATPase_P-type_domA"/>
</dbReference>
<keyword evidence="7 10" id="KW-0472">Membrane</keyword>
<dbReference type="Gene3D" id="3.40.50.1000">
    <property type="entry name" value="HAD superfamily/HAD-like"/>
    <property type="match status" value="2"/>
</dbReference>
<evidence type="ECO:0000256" key="3">
    <source>
        <dbReference type="ARBA" id="ARBA00022692"/>
    </source>
</evidence>
<dbReference type="InterPro" id="IPR023298">
    <property type="entry name" value="ATPase_P-typ_TM_dom_sf"/>
</dbReference>
<gene>
    <name evidence="12" type="ORF">PVSEL_0401870</name>
</gene>
<dbReference type="InterPro" id="IPR044492">
    <property type="entry name" value="P_typ_ATPase_HD_dom"/>
</dbReference>
<feature type="region of interest" description="Disordered" evidence="9">
    <location>
        <begin position="1033"/>
        <end position="1052"/>
    </location>
</feature>
<feature type="compositionally biased region" description="Basic and acidic residues" evidence="9">
    <location>
        <begin position="990"/>
        <end position="1010"/>
    </location>
</feature>
<comment type="similarity">
    <text evidence="2">Belongs to the cation transport ATPase (P-type) (TC 3.A.3) family. Type IB subfamily.</text>
</comment>
<dbReference type="SUPFAM" id="SSF56784">
    <property type="entry name" value="HAD-like"/>
    <property type="match status" value="1"/>
</dbReference>
<comment type="subcellular location">
    <subcellularLocation>
        <location evidence="1">Endomembrane system</location>
        <topology evidence="1">Multi-pass membrane protein</topology>
    </subcellularLocation>
</comment>
<keyword evidence="3 10" id="KW-0812">Transmembrane</keyword>
<feature type="transmembrane region" description="Helical" evidence="10">
    <location>
        <begin position="1126"/>
        <end position="1151"/>
    </location>
</feature>
<dbReference type="InterPro" id="IPR036412">
    <property type="entry name" value="HAD-like_sf"/>
</dbReference>
<dbReference type="SUPFAM" id="SSF81653">
    <property type="entry name" value="Calcium ATPase, transduction domain A"/>
    <property type="match status" value="1"/>
</dbReference>
<dbReference type="Gene3D" id="2.70.150.10">
    <property type="entry name" value="Calcium-transporting ATPase, cytoplasmic transduction domain A"/>
    <property type="match status" value="1"/>
</dbReference>
<feature type="transmembrane region" description="Helical" evidence="10">
    <location>
        <begin position="1453"/>
        <end position="1475"/>
    </location>
</feature>